<keyword evidence="4" id="KW-1185">Reference proteome</keyword>
<proteinExistence type="predicted"/>
<dbReference type="CDD" id="cd06464">
    <property type="entry name" value="ACD_sHsps-like"/>
    <property type="match status" value="1"/>
</dbReference>
<dbReference type="Gene3D" id="2.60.40.790">
    <property type="match status" value="1"/>
</dbReference>
<evidence type="ECO:0000259" key="2">
    <source>
        <dbReference type="Pfam" id="PF00011"/>
    </source>
</evidence>
<accession>A0A0C3Q8H8</accession>
<reference evidence="3 4" key="1">
    <citation type="submission" date="2014-04" db="EMBL/GenBank/DDBJ databases">
        <authorList>
            <consortium name="DOE Joint Genome Institute"/>
            <person name="Kuo A."/>
            <person name="Girlanda M."/>
            <person name="Perotto S."/>
            <person name="Kohler A."/>
            <person name="Nagy L.G."/>
            <person name="Floudas D."/>
            <person name="Copeland A."/>
            <person name="Barry K.W."/>
            <person name="Cichocki N."/>
            <person name="Veneault-Fourrey C."/>
            <person name="LaButti K."/>
            <person name="Lindquist E.A."/>
            <person name="Lipzen A."/>
            <person name="Lundell T."/>
            <person name="Morin E."/>
            <person name="Murat C."/>
            <person name="Sun H."/>
            <person name="Tunlid A."/>
            <person name="Henrissat B."/>
            <person name="Grigoriev I.V."/>
            <person name="Hibbett D.S."/>
            <person name="Martin F."/>
            <person name="Nordberg H.P."/>
            <person name="Cantor M.N."/>
            <person name="Hua S.X."/>
        </authorList>
    </citation>
    <scope>NUCLEOTIDE SEQUENCE [LARGE SCALE GENOMIC DNA]</scope>
    <source>
        <strain evidence="3 4">MUT 4182</strain>
    </source>
</reference>
<sequence length="183" mass="19977">MTSPRVIDSERSASIAPPTYFPMASYQPPISQEPPTQQQPQPTPSPTSATWTPMAPSVSAGSSSSITPSQLRRQSPQAEIKMEIETSPSSHTLLAPLGSKFTSDAITIAAKKNNVLQIMADRWDQEKDSHFEWLVTLDRDADMSRITAAFTDGLLRVTVRRRTHPEATACGRGGAYRMVAGYS</sequence>
<dbReference type="SUPFAM" id="SSF49764">
    <property type="entry name" value="HSP20-like chaperones"/>
    <property type="match status" value="1"/>
</dbReference>
<dbReference type="AlphaFoldDB" id="A0A0C3Q8H8"/>
<dbReference type="Proteomes" id="UP000054248">
    <property type="component" value="Unassembled WGS sequence"/>
</dbReference>
<evidence type="ECO:0000313" key="3">
    <source>
        <dbReference type="EMBL" id="KIO26125.1"/>
    </source>
</evidence>
<gene>
    <name evidence="3" type="ORF">M407DRAFT_203500</name>
</gene>
<dbReference type="STRING" id="1051891.A0A0C3Q8H8"/>
<dbReference type="OrthoDB" id="1431247at2759"/>
<feature type="region of interest" description="Disordered" evidence="1">
    <location>
        <begin position="1"/>
        <end position="77"/>
    </location>
</feature>
<feature type="compositionally biased region" description="Low complexity" evidence="1">
    <location>
        <begin position="27"/>
        <end position="69"/>
    </location>
</feature>
<evidence type="ECO:0000313" key="4">
    <source>
        <dbReference type="Proteomes" id="UP000054248"/>
    </source>
</evidence>
<dbReference type="Pfam" id="PF00011">
    <property type="entry name" value="HSP20"/>
    <property type="match status" value="1"/>
</dbReference>
<dbReference type="InterPro" id="IPR002068">
    <property type="entry name" value="A-crystallin/Hsp20_dom"/>
</dbReference>
<reference evidence="4" key="2">
    <citation type="submission" date="2015-01" db="EMBL/GenBank/DDBJ databases">
        <title>Evolutionary Origins and Diversification of the Mycorrhizal Mutualists.</title>
        <authorList>
            <consortium name="DOE Joint Genome Institute"/>
            <consortium name="Mycorrhizal Genomics Consortium"/>
            <person name="Kohler A."/>
            <person name="Kuo A."/>
            <person name="Nagy L.G."/>
            <person name="Floudas D."/>
            <person name="Copeland A."/>
            <person name="Barry K.W."/>
            <person name="Cichocki N."/>
            <person name="Veneault-Fourrey C."/>
            <person name="LaButti K."/>
            <person name="Lindquist E.A."/>
            <person name="Lipzen A."/>
            <person name="Lundell T."/>
            <person name="Morin E."/>
            <person name="Murat C."/>
            <person name="Riley R."/>
            <person name="Ohm R."/>
            <person name="Sun H."/>
            <person name="Tunlid A."/>
            <person name="Henrissat B."/>
            <person name="Grigoriev I.V."/>
            <person name="Hibbett D.S."/>
            <person name="Martin F."/>
        </authorList>
    </citation>
    <scope>NUCLEOTIDE SEQUENCE [LARGE SCALE GENOMIC DNA]</scope>
    <source>
        <strain evidence="4">MUT 4182</strain>
    </source>
</reference>
<dbReference type="InterPro" id="IPR008978">
    <property type="entry name" value="HSP20-like_chaperone"/>
</dbReference>
<organism evidence="3 4">
    <name type="scientific">Tulasnella calospora MUT 4182</name>
    <dbReference type="NCBI Taxonomy" id="1051891"/>
    <lineage>
        <taxon>Eukaryota</taxon>
        <taxon>Fungi</taxon>
        <taxon>Dikarya</taxon>
        <taxon>Basidiomycota</taxon>
        <taxon>Agaricomycotina</taxon>
        <taxon>Agaricomycetes</taxon>
        <taxon>Cantharellales</taxon>
        <taxon>Tulasnellaceae</taxon>
        <taxon>Tulasnella</taxon>
    </lineage>
</organism>
<name>A0A0C3Q8H8_9AGAM</name>
<protein>
    <recommendedName>
        <fullName evidence="2">SHSP domain-containing protein</fullName>
    </recommendedName>
</protein>
<dbReference type="HOGENOM" id="CLU_1476205_0_0_1"/>
<evidence type="ECO:0000256" key="1">
    <source>
        <dbReference type="SAM" id="MobiDB-lite"/>
    </source>
</evidence>
<dbReference type="EMBL" id="KN823029">
    <property type="protein sequence ID" value="KIO26125.1"/>
    <property type="molecule type" value="Genomic_DNA"/>
</dbReference>
<feature type="domain" description="SHSP" evidence="2">
    <location>
        <begin position="103"/>
        <end position="166"/>
    </location>
</feature>